<gene>
    <name evidence="1" type="ORF">Zmor_011072</name>
</gene>
<dbReference type="EMBL" id="JALNTZ010000003">
    <property type="protein sequence ID" value="KAJ3659382.1"/>
    <property type="molecule type" value="Genomic_DNA"/>
</dbReference>
<organism evidence="1 2">
    <name type="scientific">Zophobas morio</name>
    <dbReference type="NCBI Taxonomy" id="2755281"/>
    <lineage>
        <taxon>Eukaryota</taxon>
        <taxon>Metazoa</taxon>
        <taxon>Ecdysozoa</taxon>
        <taxon>Arthropoda</taxon>
        <taxon>Hexapoda</taxon>
        <taxon>Insecta</taxon>
        <taxon>Pterygota</taxon>
        <taxon>Neoptera</taxon>
        <taxon>Endopterygota</taxon>
        <taxon>Coleoptera</taxon>
        <taxon>Polyphaga</taxon>
        <taxon>Cucujiformia</taxon>
        <taxon>Tenebrionidae</taxon>
        <taxon>Zophobas</taxon>
    </lineage>
</organism>
<keyword evidence="2" id="KW-1185">Reference proteome</keyword>
<dbReference type="AlphaFoldDB" id="A0AA38IT17"/>
<dbReference type="Proteomes" id="UP001168821">
    <property type="component" value="Unassembled WGS sequence"/>
</dbReference>
<accession>A0AA38IT17</accession>
<sequence>MSLRDHHILKDGTTLTDTYLPSTEQLSGESQVGWLDCSLLAVSQMFEGLSNRNVSVFWINSKWTNIRNLLSYSEFAKQLLATWRVPASMYGSAFI</sequence>
<evidence type="ECO:0000313" key="2">
    <source>
        <dbReference type="Proteomes" id="UP001168821"/>
    </source>
</evidence>
<proteinExistence type="predicted"/>
<name>A0AA38IT17_9CUCU</name>
<evidence type="ECO:0000313" key="1">
    <source>
        <dbReference type="EMBL" id="KAJ3659382.1"/>
    </source>
</evidence>
<comment type="caution">
    <text evidence="1">The sequence shown here is derived from an EMBL/GenBank/DDBJ whole genome shotgun (WGS) entry which is preliminary data.</text>
</comment>
<reference evidence="1" key="1">
    <citation type="journal article" date="2023" name="G3 (Bethesda)">
        <title>Whole genome assemblies of Zophobas morio and Tenebrio molitor.</title>
        <authorList>
            <person name="Kaur S."/>
            <person name="Stinson S.A."/>
            <person name="diCenzo G.C."/>
        </authorList>
    </citation>
    <scope>NUCLEOTIDE SEQUENCE</scope>
    <source>
        <strain evidence="1">QUZm001</strain>
    </source>
</reference>
<protein>
    <submittedName>
        <fullName evidence="1">Uncharacterized protein</fullName>
    </submittedName>
</protein>